<feature type="compositionally biased region" description="Low complexity" evidence="6">
    <location>
        <begin position="295"/>
        <end position="307"/>
    </location>
</feature>
<evidence type="ECO:0000256" key="4">
    <source>
        <dbReference type="ARBA" id="ARBA00023136"/>
    </source>
</evidence>
<evidence type="ECO:0000313" key="10">
    <source>
        <dbReference type="Proteomes" id="UP000799291"/>
    </source>
</evidence>
<reference evidence="9" key="1">
    <citation type="journal article" date="2020" name="Stud. Mycol.">
        <title>101 Dothideomycetes genomes: a test case for predicting lifestyles and emergence of pathogens.</title>
        <authorList>
            <person name="Haridas S."/>
            <person name="Albert R."/>
            <person name="Binder M."/>
            <person name="Bloem J."/>
            <person name="Labutti K."/>
            <person name="Salamov A."/>
            <person name="Andreopoulos B."/>
            <person name="Baker S."/>
            <person name="Barry K."/>
            <person name="Bills G."/>
            <person name="Bluhm B."/>
            <person name="Cannon C."/>
            <person name="Castanera R."/>
            <person name="Culley D."/>
            <person name="Daum C."/>
            <person name="Ezra D."/>
            <person name="Gonzalez J."/>
            <person name="Henrissat B."/>
            <person name="Kuo A."/>
            <person name="Liang C."/>
            <person name="Lipzen A."/>
            <person name="Lutzoni F."/>
            <person name="Magnuson J."/>
            <person name="Mondo S."/>
            <person name="Nolan M."/>
            <person name="Ohm R."/>
            <person name="Pangilinan J."/>
            <person name="Park H.-J."/>
            <person name="Ramirez L."/>
            <person name="Alfaro M."/>
            <person name="Sun H."/>
            <person name="Tritt A."/>
            <person name="Yoshinaga Y."/>
            <person name="Zwiers L.-H."/>
            <person name="Turgeon B."/>
            <person name="Goodwin S."/>
            <person name="Spatafora J."/>
            <person name="Crous P."/>
            <person name="Grigoriev I."/>
        </authorList>
    </citation>
    <scope>NUCLEOTIDE SEQUENCE</scope>
    <source>
        <strain evidence="9">CBS 122367</strain>
    </source>
</reference>
<feature type="transmembrane region" description="Helical" evidence="7">
    <location>
        <begin position="120"/>
        <end position="141"/>
    </location>
</feature>
<dbReference type="PANTHER" id="PTHR33048">
    <property type="entry name" value="PTH11-LIKE INTEGRAL MEMBRANE PROTEIN (AFU_ORTHOLOGUE AFUA_5G11245)"/>
    <property type="match status" value="1"/>
</dbReference>
<evidence type="ECO:0000256" key="6">
    <source>
        <dbReference type="SAM" id="MobiDB-lite"/>
    </source>
</evidence>
<dbReference type="Proteomes" id="UP000799291">
    <property type="component" value="Unassembled WGS sequence"/>
</dbReference>
<gene>
    <name evidence="9" type="ORF">K458DRAFT_393099</name>
</gene>
<dbReference type="GO" id="GO:0016020">
    <property type="term" value="C:membrane"/>
    <property type="evidence" value="ECO:0007669"/>
    <property type="project" value="UniProtKB-SubCell"/>
</dbReference>
<feature type="transmembrane region" description="Helical" evidence="7">
    <location>
        <begin position="169"/>
        <end position="191"/>
    </location>
</feature>
<protein>
    <recommendedName>
        <fullName evidence="8">Rhodopsin domain-containing protein</fullName>
    </recommendedName>
</protein>
<keyword evidence="4 7" id="KW-0472">Membrane</keyword>
<feature type="domain" description="Rhodopsin" evidence="8">
    <location>
        <begin position="27"/>
        <end position="264"/>
    </location>
</feature>
<evidence type="ECO:0000259" key="8">
    <source>
        <dbReference type="Pfam" id="PF20684"/>
    </source>
</evidence>
<feature type="transmembrane region" description="Helical" evidence="7">
    <location>
        <begin position="39"/>
        <end position="60"/>
    </location>
</feature>
<dbReference type="OrthoDB" id="5417887at2759"/>
<feature type="transmembrane region" description="Helical" evidence="7">
    <location>
        <begin position="80"/>
        <end position="100"/>
    </location>
</feature>
<dbReference type="PANTHER" id="PTHR33048:SF42">
    <property type="entry name" value="INTEGRAL MEMBRANE PROTEIN"/>
    <property type="match status" value="1"/>
</dbReference>
<comment type="subcellular location">
    <subcellularLocation>
        <location evidence="1">Membrane</location>
        <topology evidence="1">Multi-pass membrane protein</topology>
    </subcellularLocation>
</comment>
<keyword evidence="2 7" id="KW-0812">Transmembrane</keyword>
<evidence type="ECO:0000256" key="2">
    <source>
        <dbReference type="ARBA" id="ARBA00022692"/>
    </source>
</evidence>
<feature type="transmembrane region" description="Helical" evidence="7">
    <location>
        <begin position="203"/>
        <end position="227"/>
    </location>
</feature>
<dbReference type="InterPro" id="IPR052337">
    <property type="entry name" value="SAT4-like"/>
</dbReference>
<evidence type="ECO:0000256" key="3">
    <source>
        <dbReference type="ARBA" id="ARBA00022989"/>
    </source>
</evidence>
<dbReference type="AlphaFoldDB" id="A0A6G1IPF5"/>
<name>A0A6G1IPF5_9PLEO</name>
<comment type="similarity">
    <text evidence="5">Belongs to the SAT4 family.</text>
</comment>
<keyword evidence="10" id="KW-1185">Reference proteome</keyword>
<dbReference type="InterPro" id="IPR049326">
    <property type="entry name" value="Rhodopsin_dom_fungi"/>
</dbReference>
<organism evidence="9 10">
    <name type="scientific">Lentithecium fluviatile CBS 122367</name>
    <dbReference type="NCBI Taxonomy" id="1168545"/>
    <lineage>
        <taxon>Eukaryota</taxon>
        <taxon>Fungi</taxon>
        <taxon>Dikarya</taxon>
        <taxon>Ascomycota</taxon>
        <taxon>Pezizomycotina</taxon>
        <taxon>Dothideomycetes</taxon>
        <taxon>Pleosporomycetidae</taxon>
        <taxon>Pleosporales</taxon>
        <taxon>Massarineae</taxon>
        <taxon>Lentitheciaceae</taxon>
        <taxon>Lentithecium</taxon>
    </lineage>
</organism>
<dbReference type="EMBL" id="MU005598">
    <property type="protein sequence ID" value="KAF2680126.1"/>
    <property type="molecule type" value="Genomic_DNA"/>
</dbReference>
<feature type="compositionally biased region" description="Polar residues" evidence="6">
    <location>
        <begin position="277"/>
        <end position="288"/>
    </location>
</feature>
<proteinExistence type="inferred from homology"/>
<dbReference type="Pfam" id="PF20684">
    <property type="entry name" value="Fung_rhodopsin"/>
    <property type="match status" value="1"/>
</dbReference>
<sequence>MAVEDNGPIIVGVTWFLCFFSGTFLVLRLYAKISRRQGLWWDDHILIFSWTMLLVESVLTQMGQTLGFGKHTTAIPPQNLPLIALGTSIAASISCFASTFSKISFGVTLLRLTTGPLRACVWFCIITLFLVMLPSALLTWISCRPMAKAWNSLIEGECWDGRVTVGYGIFNAGWCAATDFALALIPWKLVWGLRLRTREKVGVAVAMSMGMLAGVCAIVKGVYLVQLAQQDFFYNGKDVTIWTAVETATAIVGASIPVLRVFFKDTISSLYNHTAPISHSDPKSSSIPLSDRSGTRSGTRGIGSTVRGRGDSASERSILRDTEDLGVVIEENGRMGRKAGLGGILQTRAITVEYERRSFVSGFGGGERGEEEQIGVAV</sequence>
<evidence type="ECO:0000256" key="5">
    <source>
        <dbReference type="ARBA" id="ARBA00038359"/>
    </source>
</evidence>
<evidence type="ECO:0000313" key="9">
    <source>
        <dbReference type="EMBL" id="KAF2680126.1"/>
    </source>
</evidence>
<feature type="region of interest" description="Disordered" evidence="6">
    <location>
        <begin position="277"/>
        <end position="315"/>
    </location>
</feature>
<evidence type="ECO:0000256" key="1">
    <source>
        <dbReference type="ARBA" id="ARBA00004141"/>
    </source>
</evidence>
<keyword evidence="3 7" id="KW-1133">Transmembrane helix</keyword>
<evidence type="ECO:0000256" key="7">
    <source>
        <dbReference type="SAM" id="Phobius"/>
    </source>
</evidence>
<accession>A0A6G1IPF5</accession>
<feature type="transmembrane region" description="Helical" evidence="7">
    <location>
        <begin position="6"/>
        <end position="27"/>
    </location>
</feature>
<feature type="transmembrane region" description="Helical" evidence="7">
    <location>
        <begin position="239"/>
        <end position="263"/>
    </location>
</feature>